<comment type="caution">
    <text evidence="2">The sequence shown here is derived from an EMBL/GenBank/DDBJ whole genome shotgun (WGS) entry which is preliminary data.</text>
</comment>
<dbReference type="EMBL" id="LAZR01040638">
    <property type="protein sequence ID" value="KKL13988.1"/>
    <property type="molecule type" value="Genomic_DNA"/>
</dbReference>
<feature type="compositionally biased region" description="Basic and acidic residues" evidence="1">
    <location>
        <begin position="70"/>
        <end position="89"/>
    </location>
</feature>
<accession>A0A0F9DPV8</accession>
<evidence type="ECO:0000313" key="2">
    <source>
        <dbReference type="EMBL" id="KKL13988.1"/>
    </source>
</evidence>
<proteinExistence type="predicted"/>
<feature type="compositionally biased region" description="Basic and acidic residues" evidence="1">
    <location>
        <begin position="40"/>
        <end position="59"/>
    </location>
</feature>
<name>A0A0F9DPV8_9ZZZZ</name>
<gene>
    <name evidence="2" type="ORF">LCGC14_2520280</name>
</gene>
<sequence>FKSILGSDTLAFAPLLVILLRNSGIMSSYHNHILESRENVENRQHPHFAPSKDDDERVGPDCPHFIYNGHSEHAPQAHPENLRSVDPRSPHVTHRGTSDRPIFRPIEPPGFGLGCPQSA</sequence>
<reference evidence="2" key="1">
    <citation type="journal article" date="2015" name="Nature">
        <title>Complex archaea that bridge the gap between prokaryotes and eukaryotes.</title>
        <authorList>
            <person name="Spang A."/>
            <person name="Saw J.H."/>
            <person name="Jorgensen S.L."/>
            <person name="Zaremba-Niedzwiedzka K."/>
            <person name="Martijn J."/>
            <person name="Lind A.E."/>
            <person name="van Eijk R."/>
            <person name="Schleper C."/>
            <person name="Guy L."/>
            <person name="Ettema T.J."/>
        </authorList>
    </citation>
    <scope>NUCLEOTIDE SEQUENCE</scope>
</reference>
<feature type="region of interest" description="Disordered" evidence="1">
    <location>
        <begin position="40"/>
        <end position="119"/>
    </location>
</feature>
<evidence type="ECO:0000256" key="1">
    <source>
        <dbReference type="SAM" id="MobiDB-lite"/>
    </source>
</evidence>
<dbReference type="AlphaFoldDB" id="A0A0F9DPV8"/>
<organism evidence="2">
    <name type="scientific">marine sediment metagenome</name>
    <dbReference type="NCBI Taxonomy" id="412755"/>
    <lineage>
        <taxon>unclassified sequences</taxon>
        <taxon>metagenomes</taxon>
        <taxon>ecological metagenomes</taxon>
    </lineage>
</organism>
<feature type="non-terminal residue" evidence="2">
    <location>
        <position position="1"/>
    </location>
</feature>
<protein>
    <submittedName>
        <fullName evidence="2">Uncharacterized protein</fullName>
    </submittedName>
</protein>